<dbReference type="InterPro" id="IPR058163">
    <property type="entry name" value="LysR-type_TF_proteobact-type"/>
</dbReference>
<keyword evidence="4" id="KW-0804">Transcription</keyword>
<protein>
    <submittedName>
        <fullName evidence="6">LysR family transcriptional regulator</fullName>
    </submittedName>
</protein>
<keyword evidence="7" id="KW-1185">Reference proteome</keyword>
<dbReference type="GO" id="GO:0006351">
    <property type="term" value="P:DNA-templated transcription"/>
    <property type="evidence" value="ECO:0007669"/>
    <property type="project" value="TreeGrafter"/>
</dbReference>
<dbReference type="AlphaFoldDB" id="A0A248JZG5"/>
<evidence type="ECO:0000256" key="4">
    <source>
        <dbReference type="ARBA" id="ARBA00023163"/>
    </source>
</evidence>
<dbReference type="PANTHER" id="PTHR30537">
    <property type="entry name" value="HTH-TYPE TRANSCRIPTIONAL REGULATOR"/>
    <property type="match status" value="1"/>
</dbReference>
<dbReference type="RefSeq" id="WP_088874038.1">
    <property type="nucleotide sequence ID" value="NZ_CP022111.1"/>
</dbReference>
<sequence length="312" mass="33599">MPIPDLEAWAIFAKVAETGSFAAAASDFGVSNATVSKAMKRLEERLGERLIHRTSRRFSLTETGRVLAVRAAQILAEGEAVEAEAQAKSSQPRGRVRLAAPMSFGVSHVAPALPDFLTAYPEVTVDLQLDDRLVDLVAGGVDVALRIAELADSSLMTRRLCPVRRWVVGAPSYFARRGMPARPRDLKDHACLVYSYLATGETWRFIHLDGTEESVRVKGPLSATNADALQDALLAGLGVAMQPDFLAWEAVRDGRLVVACPDWAPPPLAINLVTPAGGPRAARVAVLLDFLAHRFTAGSAPWTLELAERGSI</sequence>
<evidence type="ECO:0000256" key="1">
    <source>
        <dbReference type="ARBA" id="ARBA00009437"/>
    </source>
</evidence>
<dbReference type="Pfam" id="PF00126">
    <property type="entry name" value="HTH_1"/>
    <property type="match status" value="1"/>
</dbReference>
<organism evidence="6 7">
    <name type="scientific">Nitrospirillum viridazoti CBAmc</name>
    <dbReference type="NCBI Taxonomy" id="1441467"/>
    <lineage>
        <taxon>Bacteria</taxon>
        <taxon>Pseudomonadati</taxon>
        <taxon>Pseudomonadota</taxon>
        <taxon>Alphaproteobacteria</taxon>
        <taxon>Rhodospirillales</taxon>
        <taxon>Azospirillaceae</taxon>
        <taxon>Nitrospirillum</taxon>
        <taxon>Nitrospirillum viridazoti</taxon>
    </lineage>
</organism>
<dbReference type="GO" id="GO:0003700">
    <property type="term" value="F:DNA-binding transcription factor activity"/>
    <property type="evidence" value="ECO:0007669"/>
    <property type="project" value="InterPro"/>
</dbReference>
<dbReference type="InterPro" id="IPR000847">
    <property type="entry name" value="LysR_HTH_N"/>
</dbReference>
<name>A0A248JZG5_9PROT</name>
<gene>
    <name evidence="6" type="ORF">Y958_16365</name>
</gene>
<accession>A0A248JZG5</accession>
<dbReference type="EMBL" id="CP022111">
    <property type="protein sequence ID" value="ASG23548.1"/>
    <property type="molecule type" value="Genomic_DNA"/>
</dbReference>
<dbReference type="Gene3D" id="3.40.190.290">
    <property type="match status" value="1"/>
</dbReference>
<dbReference type="FunFam" id="1.10.10.10:FF:000001">
    <property type="entry name" value="LysR family transcriptional regulator"/>
    <property type="match status" value="1"/>
</dbReference>
<dbReference type="PROSITE" id="PS50931">
    <property type="entry name" value="HTH_LYSR"/>
    <property type="match status" value="1"/>
</dbReference>
<reference evidence="6 7" key="1">
    <citation type="submission" date="2017-06" db="EMBL/GenBank/DDBJ databases">
        <title>Complete genome sequence of Nitrospirillum amazonense strain CBAmC, an endophytic nitrogen-fixing and plant growth-promoting bacterium, isolated from sugarcane.</title>
        <authorList>
            <person name="Schwab S."/>
            <person name="dos Santos Teixeira K.R."/>
            <person name="Simoes Araujo J.L."/>
            <person name="Soares Vidal M."/>
            <person name="Borges de Freitas H.R."/>
            <person name="Rivello Crivelaro A.L."/>
            <person name="Bueno de Camargo Nunes A."/>
            <person name="dos Santos C.M."/>
            <person name="Palmeira da Silva Rosa D."/>
            <person name="da Silva Padilha D."/>
            <person name="da Silva E."/>
            <person name="Araujo Terra L."/>
            <person name="Soares Mendes V."/>
            <person name="Farinelli L."/>
            <person name="Magalhaes Cruz L."/>
            <person name="Baldani J.I."/>
        </authorList>
    </citation>
    <scope>NUCLEOTIDE SEQUENCE [LARGE SCALE GENOMIC DNA]</scope>
    <source>
        <strain evidence="6 7">CBAmC</strain>
    </source>
</reference>
<dbReference type="InterPro" id="IPR036390">
    <property type="entry name" value="WH_DNA-bd_sf"/>
</dbReference>
<dbReference type="Gene3D" id="1.10.10.10">
    <property type="entry name" value="Winged helix-like DNA-binding domain superfamily/Winged helix DNA-binding domain"/>
    <property type="match status" value="1"/>
</dbReference>
<dbReference type="PANTHER" id="PTHR30537:SF5">
    <property type="entry name" value="HTH-TYPE TRANSCRIPTIONAL ACTIVATOR TTDR-RELATED"/>
    <property type="match status" value="1"/>
</dbReference>
<dbReference type="InterPro" id="IPR005119">
    <property type="entry name" value="LysR_subst-bd"/>
</dbReference>
<evidence type="ECO:0000259" key="5">
    <source>
        <dbReference type="PROSITE" id="PS50931"/>
    </source>
</evidence>
<evidence type="ECO:0000256" key="3">
    <source>
        <dbReference type="ARBA" id="ARBA00023125"/>
    </source>
</evidence>
<dbReference type="SUPFAM" id="SSF46785">
    <property type="entry name" value="Winged helix' DNA-binding domain"/>
    <property type="match status" value="1"/>
</dbReference>
<dbReference type="KEGG" id="nao:Y958_16365"/>
<dbReference type="SUPFAM" id="SSF53850">
    <property type="entry name" value="Periplasmic binding protein-like II"/>
    <property type="match status" value="1"/>
</dbReference>
<evidence type="ECO:0000313" key="7">
    <source>
        <dbReference type="Proteomes" id="UP000197153"/>
    </source>
</evidence>
<dbReference type="Proteomes" id="UP000197153">
    <property type="component" value="Chromosome 2"/>
</dbReference>
<dbReference type="GO" id="GO:0043565">
    <property type="term" value="F:sequence-specific DNA binding"/>
    <property type="evidence" value="ECO:0007669"/>
    <property type="project" value="TreeGrafter"/>
</dbReference>
<feature type="domain" description="HTH lysR-type" evidence="5">
    <location>
        <begin position="4"/>
        <end position="61"/>
    </location>
</feature>
<proteinExistence type="inferred from homology"/>
<dbReference type="CDD" id="cd08422">
    <property type="entry name" value="PBP2_CrgA_like"/>
    <property type="match status" value="1"/>
</dbReference>
<evidence type="ECO:0000256" key="2">
    <source>
        <dbReference type="ARBA" id="ARBA00023015"/>
    </source>
</evidence>
<keyword evidence="2" id="KW-0805">Transcription regulation</keyword>
<dbReference type="Pfam" id="PF03466">
    <property type="entry name" value="LysR_substrate"/>
    <property type="match status" value="1"/>
</dbReference>
<keyword evidence="3" id="KW-0238">DNA-binding</keyword>
<evidence type="ECO:0000313" key="6">
    <source>
        <dbReference type="EMBL" id="ASG23548.1"/>
    </source>
</evidence>
<dbReference type="InterPro" id="IPR036388">
    <property type="entry name" value="WH-like_DNA-bd_sf"/>
</dbReference>
<comment type="similarity">
    <text evidence="1">Belongs to the LysR transcriptional regulatory family.</text>
</comment>